<proteinExistence type="predicted"/>
<keyword evidence="3" id="KW-1185">Reference proteome</keyword>
<accession>A0A7Y0E0B6</accession>
<evidence type="ECO:0000256" key="1">
    <source>
        <dbReference type="SAM" id="Phobius"/>
    </source>
</evidence>
<name>A0A7Y0E0B6_9PROT</name>
<dbReference type="EMBL" id="JABBNT010000003">
    <property type="protein sequence ID" value="NMM44892.1"/>
    <property type="molecule type" value="Genomic_DNA"/>
</dbReference>
<gene>
    <name evidence="2" type="ORF">HH303_10420</name>
</gene>
<sequence length="82" mass="9068">MARSIAEARQEYDRLGMMLRAMPDQRDDAAQKIVKRRGQIEAEIAGLEKKSSPSAGYSKTMGLIVALVFGVVAFVAMFYGLR</sequence>
<dbReference type="RefSeq" id="WP_169625279.1">
    <property type="nucleotide sequence ID" value="NZ_JABBNT010000003.1"/>
</dbReference>
<organism evidence="2 3">
    <name type="scientific">Pacificispira spongiicola</name>
    <dbReference type="NCBI Taxonomy" id="2729598"/>
    <lineage>
        <taxon>Bacteria</taxon>
        <taxon>Pseudomonadati</taxon>
        <taxon>Pseudomonadota</taxon>
        <taxon>Alphaproteobacteria</taxon>
        <taxon>Rhodospirillales</taxon>
        <taxon>Rhodospirillaceae</taxon>
        <taxon>Pacificispira</taxon>
    </lineage>
</organism>
<dbReference type="Proteomes" id="UP000539372">
    <property type="component" value="Unassembled WGS sequence"/>
</dbReference>
<keyword evidence="1" id="KW-1133">Transmembrane helix</keyword>
<comment type="caution">
    <text evidence="2">The sequence shown here is derived from an EMBL/GenBank/DDBJ whole genome shotgun (WGS) entry which is preliminary data.</text>
</comment>
<protein>
    <submittedName>
        <fullName evidence="2">Uncharacterized protein</fullName>
    </submittedName>
</protein>
<keyword evidence="1" id="KW-0472">Membrane</keyword>
<reference evidence="2 3" key="1">
    <citation type="submission" date="2020-04" db="EMBL/GenBank/DDBJ databases">
        <title>Rhodospirillaceae bacterium KN72 isolated from deep sea.</title>
        <authorList>
            <person name="Zhang D.-C."/>
        </authorList>
    </citation>
    <scope>NUCLEOTIDE SEQUENCE [LARGE SCALE GENOMIC DNA]</scope>
    <source>
        <strain evidence="2 3">KN72</strain>
    </source>
</reference>
<keyword evidence="1" id="KW-0812">Transmembrane</keyword>
<evidence type="ECO:0000313" key="2">
    <source>
        <dbReference type="EMBL" id="NMM44892.1"/>
    </source>
</evidence>
<feature type="transmembrane region" description="Helical" evidence="1">
    <location>
        <begin position="61"/>
        <end position="81"/>
    </location>
</feature>
<dbReference type="AlphaFoldDB" id="A0A7Y0E0B6"/>
<evidence type="ECO:0000313" key="3">
    <source>
        <dbReference type="Proteomes" id="UP000539372"/>
    </source>
</evidence>